<sequence length="370" mass="38497">MPTNTAAWINAKHARLEVGPAPYPRPGDDQIVVRNHAVAINPLEWIIQVEGTLTYNWLKYPTVLGSDVAGEVVEVGKAVTRFRAGDRVLGHAVGTDKDTNTGAEGGFQQYTVVLERLAAPIPESMSYEDAAVLPLGVSTAACALFQTDQLGLRHPSARATPTGETVLVWGGSTSVGSNAVQLATAAGYDVIATASPRNFDYVRSLGAVQVFDYAGPTVVPDIVASLRGRTFSGAVAIGTTGAPACVRIAGAAEGQKVVAVASPPVSFAGLADGGRFAFAKVFAKLVGSNVALQVAARSRGVRTKYIFGSSLKTNEVSTAVYRDFLPAALAEGRYLAAPQPTVVGHGVGDFQHALDIQRKGVSAAKVVVTL</sequence>
<protein>
    <recommendedName>
        <fullName evidence="1">Enoyl reductase (ER) domain-containing protein</fullName>
    </recommendedName>
</protein>
<proteinExistence type="predicted"/>
<dbReference type="InterPro" id="IPR020843">
    <property type="entry name" value="ER"/>
</dbReference>
<dbReference type="SUPFAM" id="SSF50129">
    <property type="entry name" value="GroES-like"/>
    <property type="match status" value="1"/>
</dbReference>
<reference evidence="2" key="1">
    <citation type="submission" date="2021-03" db="EMBL/GenBank/DDBJ databases">
        <title>Whole genome shotgun sequence of Actinoplanes consettensis NBRC 14913.</title>
        <authorList>
            <person name="Komaki H."/>
            <person name="Tamura T."/>
        </authorList>
    </citation>
    <scope>NUCLEOTIDE SEQUENCE</scope>
    <source>
        <strain evidence="2">NBRC 14913</strain>
    </source>
</reference>
<dbReference type="InterPro" id="IPR013154">
    <property type="entry name" value="ADH-like_N"/>
</dbReference>
<dbReference type="SMART" id="SM00829">
    <property type="entry name" value="PKS_ER"/>
    <property type="match status" value="1"/>
</dbReference>
<dbReference type="AlphaFoldDB" id="A0A919SEK7"/>
<dbReference type="EMBL" id="BOQP01000009">
    <property type="protein sequence ID" value="GIM71235.1"/>
    <property type="molecule type" value="Genomic_DNA"/>
</dbReference>
<dbReference type="SUPFAM" id="SSF51735">
    <property type="entry name" value="NAD(P)-binding Rossmann-fold domains"/>
    <property type="match status" value="1"/>
</dbReference>
<dbReference type="RefSeq" id="WP_212997331.1">
    <property type="nucleotide sequence ID" value="NZ_BAAATW010000025.1"/>
</dbReference>
<dbReference type="PANTHER" id="PTHR45348">
    <property type="entry name" value="HYPOTHETICAL OXIDOREDUCTASE (EUROFUNG)"/>
    <property type="match status" value="1"/>
</dbReference>
<feature type="domain" description="Enoyl reductase (ER)" evidence="1">
    <location>
        <begin position="11"/>
        <end position="368"/>
    </location>
</feature>
<dbReference type="Proteomes" id="UP000680865">
    <property type="component" value="Unassembled WGS sequence"/>
</dbReference>
<accession>A0A919SEK7</accession>
<dbReference type="CDD" id="cd08249">
    <property type="entry name" value="enoyl_reductase_like"/>
    <property type="match status" value="1"/>
</dbReference>
<organism evidence="2 3">
    <name type="scientific">Winogradskya consettensis</name>
    <dbReference type="NCBI Taxonomy" id="113560"/>
    <lineage>
        <taxon>Bacteria</taxon>
        <taxon>Bacillati</taxon>
        <taxon>Actinomycetota</taxon>
        <taxon>Actinomycetes</taxon>
        <taxon>Micromonosporales</taxon>
        <taxon>Micromonosporaceae</taxon>
        <taxon>Winogradskya</taxon>
    </lineage>
</organism>
<dbReference type="GO" id="GO:0016651">
    <property type="term" value="F:oxidoreductase activity, acting on NAD(P)H"/>
    <property type="evidence" value="ECO:0007669"/>
    <property type="project" value="InterPro"/>
</dbReference>
<dbReference type="Pfam" id="PF08240">
    <property type="entry name" value="ADH_N"/>
    <property type="match status" value="1"/>
</dbReference>
<name>A0A919SEK7_9ACTN</name>
<gene>
    <name evidence="2" type="ORF">Aco04nite_24290</name>
</gene>
<evidence type="ECO:0000313" key="3">
    <source>
        <dbReference type="Proteomes" id="UP000680865"/>
    </source>
</evidence>
<comment type="caution">
    <text evidence="2">The sequence shown here is derived from an EMBL/GenBank/DDBJ whole genome shotgun (WGS) entry which is preliminary data.</text>
</comment>
<evidence type="ECO:0000313" key="2">
    <source>
        <dbReference type="EMBL" id="GIM71235.1"/>
    </source>
</evidence>
<keyword evidence="3" id="KW-1185">Reference proteome</keyword>
<dbReference type="InterPro" id="IPR036291">
    <property type="entry name" value="NAD(P)-bd_dom_sf"/>
</dbReference>
<dbReference type="InterPro" id="IPR011032">
    <property type="entry name" value="GroES-like_sf"/>
</dbReference>
<dbReference type="Gene3D" id="3.40.50.720">
    <property type="entry name" value="NAD(P)-binding Rossmann-like Domain"/>
    <property type="match status" value="1"/>
</dbReference>
<dbReference type="InterPro" id="IPR047122">
    <property type="entry name" value="Trans-enoyl_RdTase-like"/>
</dbReference>
<dbReference type="Gene3D" id="3.90.180.10">
    <property type="entry name" value="Medium-chain alcohol dehydrogenases, catalytic domain"/>
    <property type="match status" value="1"/>
</dbReference>
<dbReference type="PANTHER" id="PTHR45348:SF2">
    <property type="entry name" value="ZINC-TYPE ALCOHOL DEHYDROGENASE-LIKE PROTEIN C2E1P3.01"/>
    <property type="match status" value="1"/>
</dbReference>
<evidence type="ECO:0000259" key="1">
    <source>
        <dbReference type="SMART" id="SM00829"/>
    </source>
</evidence>